<gene>
    <name evidence="2" type="ORF">WUBG_17235</name>
</gene>
<reference evidence="3" key="1">
    <citation type="submission" date="2012-08" db="EMBL/GenBank/DDBJ databases">
        <title>The Genome Sequence of Wuchereria bancrofti.</title>
        <authorList>
            <person name="Nutman T.B."/>
            <person name="Fink D.L."/>
            <person name="Russ C."/>
            <person name="Young S."/>
            <person name="Zeng Q."/>
            <person name="Koehrsen M."/>
            <person name="Alvarado L."/>
            <person name="Berlin A."/>
            <person name="Chapman S.B."/>
            <person name="Chen Z."/>
            <person name="Freedman E."/>
            <person name="Gellesch M."/>
            <person name="Goldberg J."/>
            <person name="Griggs A."/>
            <person name="Gujja S."/>
            <person name="Heilman E.R."/>
            <person name="Heiman D."/>
            <person name="Hepburn T."/>
            <person name="Howarth C."/>
            <person name="Jen D."/>
            <person name="Larson L."/>
            <person name="Lewis B."/>
            <person name="Mehta T."/>
            <person name="Park D."/>
            <person name="Pearson M."/>
            <person name="Roberts A."/>
            <person name="Saif S."/>
            <person name="Shea T."/>
            <person name="Shenoy N."/>
            <person name="Sisk P."/>
            <person name="Stolte C."/>
            <person name="Sykes S."/>
            <person name="Walk T."/>
            <person name="White J."/>
            <person name="Yandava C."/>
            <person name="Haas B."/>
            <person name="Henn M.R."/>
            <person name="Nusbaum C."/>
            <person name="Birren B."/>
        </authorList>
    </citation>
    <scope>NUCLEOTIDE SEQUENCE [LARGE SCALE GENOMIC DNA]</scope>
    <source>
        <strain evidence="3">NA</strain>
    </source>
</reference>
<protein>
    <submittedName>
        <fullName evidence="2">Uncharacterized protein</fullName>
    </submittedName>
</protein>
<name>J9DQM4_WUCBA</name>
<proteinExistence type="predicted"/>
<dbReference type="EMBL" id="ADBV01017526">
    <property type="protein sequence ID" value="EJW71861.1"/>
    <property type="molecule type" value="Genomic_DNA"/>
</dbReference>
<dbReference type="AlphaFoldDB" id="J9DQM4"/>
<evidence type="ECO:0000313" key="2">
    <source>
        <dbReference type="EMBL" id="EJW71861.1"/>
    </source>
</evidence>
<feature type="transmembrane region" description="Helical" evidence="1">
    <location>
        <begin position="20"/>
        <end position="41"/>
    </location>
</feature>
<keyword evidence="1" id="KW-0812">Transmembrane</keyword>
<organism evidence="2 3">
    <name type="scientific">Wuchereria bancrofti</name>
    <dbReference type="NCBI Taxonomy" id="6293"/>
    <lineage>
        <taxon>Eukaryota</taxon>
        <taxon>Metazoa</taxon>
        <taxon>Ecdysozoa</taxon>
        <taxon>Nematoda</taxon>
        <taxon>Chromadorea</taxon>
        <taxon>Rhabditida</taxon>
        <taxon>Spirurina</taxon>
        <taxon>Spiruromorpha</taxon>
        <taxon>Filarioidea</taxon>
        <taxon>Onchocercidae</taxon>
        <taxon>Wuchereria</taxon>
    </lineage>
</organism>
<evidence type="ECO:0000256" key="1">
    <source>
        <dbReference type="SAM" id="Phobius"/>
    </source>
</evidence>
<accession>J9DQM4</accession>
<feature type="non-terminal residue" evidence="2">
    <location>
        <position position="52"/>
    </location>
</feature>
<keyword evidence="1" id="KW-1133">Transmembrane helix</keyword>
<dbReference type="Proteomes" id="UP000004810">
    <property type="component" value="Unassembled WGS sequence"/>
</dbReference>
<sequence length="52" mass="6191">SASQCNVCQQILVIKKVSKVFHFIFKLILTMKMIIPMYHFIEDIVKLKYFVI</sequence>
<evidence type="ECO:0000313" key="3">
    <source>
        <dbReference type="Proteomes" id="UP000004810"/>
    </source>
</evidence>
<keyword evidence="1" id="KW-0472">Membrane</keyword>
<comment type="caution">
    <text evidence="2">The sequence shown here is derived from an EMBL/GenBank/DDBJ whole genome shotgun (WGS) entry which is preliminary data.</text>
</comment>
<feature type="non-terminal residue" evidence="2">
    <location>
        <position position="1"/>
    </location>
</feature>